<dbReference type="PhylomeDB" id="B4LWL0"/>
<dbReference type="GO" id="GO:0004252">
    <property type="term" value="F:serine-type endopeptidase activity"/>
    <property type="evidence" value="ECO:0007669"/>
    <property type="project" value="InterPro"/>
</dbReference>
<keyword evidence="5" id="KW-0378">Hydrolase</keyword>
<evidence type="ECO:0000259" key="4">
    <source>
        <dbReference type="PROSITE" id="PS50240"/>
    </source>
</evidence>
<dbReference type="OMA" id="NAYCKVI"/>
<keyword evidence="1" id="KW-1015">Disulfide bond</keyword>
<dbReference type="InterPro" id="IPR043504">
    <property type="entry name" value="Peptidase_S1_PA_chymotrypsin"/>
</dbReference>
<dbReference type="InterPro" id="IPR001254">
    <property type="entry name" value="Trypsin_dom"/>
</dbReference>
<dbReference type="InParanoid" id="B4LWL0"/>
<proteinExistence type="inferred from homology"/>
<name>B4LWL0_DROVI</name>
<dbReference type="InterPro" id="IPR009003">
    <property type="entry name" value="Peptidase_S1_PA"/>
</dbReference>
<feature type="domain" description="Peptidase S1" evidence="4">
    <location>
        <begin position="20"/>
        <end position="290"/>
    </location>
</feature>
<keyword evidence="3" id="KW-0732">Signal</keyword>
<dbReference type="PROSITE" id="PS50240">
    <property type="entry name" value="TRYPSIN_DOM"/>
    <property type="match status" value="1"/>
</dbReference>
<evidence type="ECO:0000313" key="5">
    <source>
        <dbReference type="EMBL" id="EDW67675.1"/>
    </source>
</evidence>
<organism evidence="5 6">
    <name type="scientific">Drosophila virilis</name>
    <name type="common">Fruit fly</name>
    <dbReference type="NCBI Taxonomy" id="7244"/>
    <lineage>
        <taxon>Eukaryota</taxon>
        <taxon>Metazoa</taxon>
        <taxon>Ecdysozoa</taxon>
        <taxon>Arthropoda</taxon>
        <taxon>Hexapoda</taxon>
        <taxon>Insecta</taxon>
        <taxon>Pterygota</taxon>
        <taxon>Neoptera</taxon>
        <taxon>Endopterygota</taxon>
        <taxon>Diptera</taxon>
        <taxon>Brachycera</taxon>
        <taxon>Muscomorpha</taxon>
        <taxon>Ephydroidea</taxon>
        <taxon>Drosophilidae</taxon>
        <taxon>Drosophila</taxon>
    </lineage>
</organism>
<dbReference type="SMART" id="SM00020">
    <property type="entry name" value="Tryp_SPc"/>
    <property type="match status" value="1"/>
</dbReference>
<accession>B4LWL0</accession>
<reference evidence="5 6" key="1">
    <citation type="journal article" date="2007" name="Nature">
        <title>Evolution of genes and genomes on the Drosophila phylogeny.</title>
        <authorList>
            <consortium name="Drosophila 12 Genomes Consortium"/>
            <person name="Clark A.G."/>
            <person name="Eisen M.B."/>
            <person name="Smith D.R."/>
            <person name="Bergman C.M."/>
            <person name="Oliver B."/>
            <person name="Markow T.A."/>
            <person name="Kaufman T.C."/>
            <person name="Kellis M."/>
            <person name="Gelbart W."/>
            <person name="Iyer V.N."/>
            <person name="Pollard D.A."/>
            <person name="Sackton T.B."/>
            <person name="Larracuente A.M."/>
            <person name="Singh N.D."/>
            <person name="Abad J.P."/>
            <person name="Abt D.N."/>
            <person name="Adryan B."/>
            <person name="Aguade M."/>
            <person name="Akashi H."/>
            <person name="Anderson W.W."/>
            <person name="Aquadro C.F."/>
            <person name="Ardell D.H."/>
            <person name="Arguello R."/>
            <person name="Artieri C.G."/>
            <person name="Barbash D.A."/>
            <person name="Barker D."/>
            <person name="Barsanti P."/>
            <person name="Batterham P."/>
            <person name="Batzoglou S."/>
            <person name="Begun D."/>
            <person name="Bhutkar A."/>
            <person name="Blanco E."/>
            <person name="Bosak S.A."/>
            <person name="Bradley R.K."/>
            <person name="Brand A.D."/>
            <person name="Brent M.R."/>
            <person name="Brooks A.N."/>
            <person name="Brown R.H."/>
            <person name="Butlin R.K."/>
            <person name="Caggese C."/>
            <person name="Calvi B.R."/>
            <person name="Bernardo de Carvalho A."/>
            <person name="Caspi A."/>
            <person name="Castrezana S."/>
            <person name="Celniker S.E."/>
            <person name="Chang J.L."/>
            <person name="Chapple C."/>
            <person name="Chatterji S."/>
            <person name="Chinwalla A."/>
            <person name="Civetta A."/>
            <person name="Clifton S.W."/>
            <person name="Comeron J.M."/>
            <person name="Costello J.C."/>
            <person name="Coyne J.A."/>
            <person name="Daub J."/>
            <person name="David R.G."/>
            <person name="Delcher A.L."/>
            <person name="Delehaunty K."/>
            <person name="Do C.B."/>
            <person name="Ebling H."/>
            <person name="Edwards K."/>
            <person name="Eickbush T."/>
            <person name="Evans J.D."/>
            <person name="Filipski A."/>
            <person name="Findeiss S."/>
            <person name="Freyhult E."/>
            <person name="Fulton L."/>
            <person name="Fulton R."/>
            <person name="Garcia A.C."/>
            <person name="Gardiner A."/>
            <person name="Garfield D.A."/>
            <person name="Garvin B.E."/>
            <person name="Gibson G."/>
            <person name="Gilbert D."/>
            <person name="Gnerre S."/>
            <person name="Godfrey J."/>
            <person name="Good R."/>
            <person name="Gotea V."/>
            <person name="Gravely B."/>
            <person name="Greenberg A.J."/>
            <person name="Griffiths-Jones S."/>
            <person name="Gross S."/>
            <person name="Guigo R."/>
            <person name="Gustafson E.A."/>
            <person name="Haerty W."/>
            <person name="Hahn M.W."/>
            <person name="Halligan D.L."/>
            <person name="Halpern A.L."/>
            <person name="Halter G.M."/>
            <person name="Han M.V."/>
            <person name="Heger A."/>
            <person name="Hillier L."/>
            <person name="Hinrichs A.S."/>
            <person name="Holmes I."/>
            <person name="Hoskins R.A."/>
            <person name="Hubisz M.J."/>
            <person name="Hultmark D."/>
            <person name="Huntley M.A."/>
            <person name="Jaffe D.B."/>
            <person name="Jagadeeshan S."/>
            <person name="Jeck W.R."/>
            <person name="Johnson J."/>
            <person name="Jones C.D."/>
            <person name="Jordan W.C."/>
            <person name="Karpen G.H."/>
            <person name="Kataoka E."/>
            <person name="Keightley P.D."/>
            <person name="Kheradpour P."/>
            <person name="Kirkness E.F."/>
            <person name="Koerich L.B."/>
            <person name="Kristiansen K."/>
            <person name="Kudrna D."/>
            <person name="Kulathinal R.J."/>
            <person name="Kumar S."/>
            <person name="Kwok R."/>
            <person name="Lander E."/>
            <person name="Langley C.H."/>
            <person name="Lapoint R."/>
            <person name="Lazzaro B.P."/>
            <person name="Lee S.J."/>
            <person name="Levesque L."/>
            <person name="Li R."/>
            <person name="Lin C.F."/>
            <person name="Lin M.F."/>
            <person name="Lindblad-Toh K."/>
            <person name="Llopart A."/>
            <person name="Long M."/>
            <person name="Low L."/>
            <person name="Lozovsky E."/>
            <person name="Lu J."/>
            <person name="Luo M."/>
            <person name="Machado C.A."/>
            <person name="Makalowski W."/>
            <person name="Marzo M."/>
            <person name="Matsuda M."/>
            <person name="Matzkin L."/>
            <person name="McAllister B."/>
            <person name="McBride C.S."/>
            <person name="McKernan B."/>
            <person name="McKernan K."/>
            <person name="Mendez-Lago M."/>
            <person name="Minx P."/>
            <person name="Mollenhauer M.U."/>
            <person name="Montooth K."/>
            <person name="Mount S.M."/>
            <person name="Mu X."/>
            <person name="Myers E."/>
            <person name="Negre B."/>
            <person name="Newfeld S."/>
            <person name="Nielsen R."/>
            <person name="Noor M.A."/>
            <person name="O'Grady P."/>
            <person name="Pachter L."/>
            <person name="Papaceit M."/>
            <person name="Parisi M.J."/>
            <person name="Parisi M."/>
            <person name="Parts L."/>
            <person name="Pedersen J.S."/>
            <person name="Pesole G."/>
            <person name="Phillippy A.M."/>
            <person name="Ponting C.P."/>
            <person name="Pop M."/>
            <person name="Porcelli D."/>
            <person name="Powell J.R."/>
            <person name="Prohaska S."/>
            <person name="Pruitt K."/>
            <person name="Puig M."/>
            <person name="Quesneville H."/>
            <person name="Ram K.R."/>
            <person name="Rand D."/>
            <person name="Rasmussen M.D."/>
            <person name="Reed L.K."/>
            <person name="Reenan R."/>
            <person name="Reily A."/>
            <person name="Remington K.A."/>
            <person name="Rieger T.T."/>
            <person name="Ritchie M.G."/>
            <person name="Robin C."/>
            <person name="Rogers Y.H."/>
            <person name="Rohde C."/>
            <person name="Rozas J."/>
            <person name="Rubenfield M.J."/>
            <person name="Ruiz A."/>
            <person name="Russo S."/>
            <person name="Salzberg S.L."/>
            <person name="Sanchez-Gracia A."/>
            <person name="Saranga D.J."/>
            <person name="Sato H."/>
            <person name="Schaeffer S.W."/>
            <person name="Schatz M.C."/>
            <person name="Schlenke T."/>
            <person name="Schwartz R."/>
            <person name="Segarra C."/>
            <person name="Singh R.S."/>
            <person name="Sirot L."/>
            <person name="Sirota M."/>
            <person name="Sisneros N.B."/>
            <person name="Smith C.D."/>
            <person name="Smith T.F."/>
            <person name="Spieth J."/>
            <person name="Stage D.E."/>
            <person name="Stark A."/>
            <person name="Stephan W."/>
            <person name="Strausberg R.L."/>
            <person name="Strempel S."/>
            <person name="Sturgill D."/>
            <person name="Sutton G."/>
            <person name="Sutton G.G."/>
            <person name="Tao W."/>
            <person name="Teichmann S."/>
            <person name="Tobari Y.N."/>
            <person name="Tomimura Y."/>
            <person name="Tsolas J.M."/>
            <person name="Valente V.L."/>
            <person name="Venter E."/>
            <person name="Venter J.C."/>
            <person name="Vicario S."/>
            <person name="Vieira F.G."/>
            <person name="Vilella A.J."/>
            <person name="Villasante A."/>
            <person name="Walenz B."/>
            <person name="Wang J."/>
            <person name="Wasserman M."/>
            <person name="Watts T."/>
            <person name="Wilson D."/>
            <person name="Wilson R.K."/>
            <person name="Wing R.A."/>
            <person name="Wolfner M.F."/>
            <person name="Wong A."/>
            <person name="Wong G.K."/>
            <person name="Wu C.I."/>
            <person name="Wu G."/>
            <person name="Yamamoto D."/>
            <person name="Yang H.P."/>
            <person name="Yang S.P."/>
            <person name="Yorke J.A."/>
            <person name="Yoshida K."/>
            <person name="Zdobnov E."/>
            <person name="Zhang P."/>
            <person name="Zhang Y."/>
            <person name="Zimin A.V."/>
            <person name="Baldwin J."/>
            <person name="Abdouelleil A."/>
            <person name="Abdulkadir J."/>
            <person name="Abebe A."/>
            <person name="Abera B."/>
            <person name="Abreu J."/>
            <person name="Acer S.C."/>
            <person name="Aftuck L."/>
            <person name="Alexander A."/>
            <person name="An P."/>
            <person name="Anderson E."/>
            <person name="Anderson S."/>
            <person name="Arachi H."/>
            <person name="Azer M."/>
            <person name="Bachantsang P."/>
            <person name="Barry A."/>
            <person name="Bayul T."/>
            <person name="Berlin A."/>
            <person name="Bessette D."/>
            <person name="Bloom T."/>
            <person name="Blye J."/>
            <person name="Boguslavskiy L."/>
            <person name="Bonnet C."/>
            <person name="Boukhgalter B."/>
            <person name="Bourzgui I."/>
            <person name="Brown A."/>
            <person name="Cahill P."/>
            <person name="Channer S."/>
            <person name="Cheshatsang Y."/>
            <person name="Chuda L."/>
            <person name="Citroen M."/>
            <person name="Collymore A."/>
            <person name="Cooke P."/>
            <person name="Costello M."/>
            <person name="D'Aco K."/>
            <person name="Daza R."/>
            <person name="De Haan G."/>
            <person name="DeGray S."/>
            <person name="DeMaso C."/>
            <person name="Dhargay N."/>
            <person name="Dooley K."/>
            <person name="Dooley E."/>
            <person name="Doricent M."/>
            <person name="Dorje P."/>
            <person name="Dorjee K."/>
            <person name="Dupes A."/>
            <person name="Elong R."/>
            <person name="Falk J."/>
            <person name="Farina A."/>
            <person name="Faro S."/>
            <person name="Ferguson D."/>
            <person name="Fisher S."/>
            <person name="Foley C.D."/>
            <person name="Franke A."/>
            <person name="Friedrich D."/>
            <person name="Gadbois L."/>
            <person name="Gearin G."/>
            <person name="Gearin C.R."/>
            <person name="Giannoukos G."/>
            <person name="Goode T."/>
            <person name="Graham J."/>
            <person name="Grandbois E."/>
            <person name="Grewal S."/>
            <person name="Gyaltsen K."/>
            <person name="Hafez N."/>
            <person name="Hagos B."/>
            <person name="Hall J."/>
            <person name="Henson C."/>
            <person name="Hollinger A."/>
            <person name="Honan T."/>
            <person name="Huard M.D."/>
            <person name="Hughes L."/>
            <person name="Hurhula B."/>
            <person name="Husby M.E."/>
            <person name="Kamat A."/>
            <person name="Kanga B."/>
            <person name="Kashin S."/>
            <person name="Khazanovich D."/>
            <person name="Kisner P."/>
            <person name="Lance K."/>
            <person name="Lara M."/>
            <person name="Lee W."/>
            <person name="Lennon N."/>
            <person name="Letendre F."/>
            <person name="LeVine R."/>
            <person name="Lipovsky A."/>
            <person name="Liu X."/>
            <person name="Liu J."/>
            <person name="Liu S."/>
            <person name="Lokyitsang T."/>
            <person name="Lokyitsang Y."/>
            <person name="Lubonja R."/>
            <person name="Lui A."/>
            <person name="MacDonald P."/>
            <person name="Magnisalis V."/>
            <person name="Maru K."/>
            <person name="Matthews C."/>
            <person name="McCusker W."/>
            <person name="McDonough S."/>
            <person name="Mehta T."/>
            <person name="Meldrim J."/>
            <person name="Meneus L."/>
            <person name="Mihai O."/>
            <person name="Mihalev A."/>
            <person name="Mihova T."/>
            <person name="Mittelman R."/>
            <person name="Mlenga V."/>
            <person name="Montmayeur A."/>
            <person name="Mulrain L."/>
            <person name="Navidi A."/>
            <person name="Naylor J."/>
            <person name="Negash T."/>
            <person name="Nguyen T."/>
            <person name="Nguyen N."/>
            <person name="Nicol R."/>
            <person name="Norbu C."/>
            <person name="Norbu N."/>
            <person name="Novod N."/>
            <person name="O'Neill B."/>
            <person name="Osman S."/>
            <person name="Markiewicz E."/>
            <person name="Oyono O.L."/>
            <person name="Patti C."/>
            <person name="Phunkhang P."/>
            <person name="Pierre F."/>
            <person name="Priest M."/>
            <person name="Raghuraman S."/>
            <person name="Rege F."/>
            <person name="Reyes R."/>
            <person name="Rise C."/>
            <person name="Rogov P."/>
            <person name="Ross K."/>
            <person name="Ryan E."/>
            <person name="Settipalli S."/>
            <person name="Shea T."/>
            <person name="Sherpa N."/>
            <person name="Shi L."/>
            <person name="Shih D."/>
            <person name="Sparrow T."/>
            <person name="Spaulding J."/>
            <person name="Stalker J."/>
            <person name="Stange-Thomann N."/>
            <person name="Stavropoulos S."/>
            <person name="Stone C."/>
            <person name="Strader C."/>
            <person name="Tesfaye S."/>
            <person name="Thomson T."/>
            <person name="Thoulutsang Y."/>
            <person name="Thoulutsang D."/>
            <person name="Topham K."/>
            <person name="Topping I."/>
            <person name="Tsamla T."/>
            <person name="Vassiliev H."/>
            <person name="Vo A."/>
            <person name="Wangchuk T."/>
            <person name="Wangdi T."/>
            <person name="Weiand M."/>
            <person name="Wilkinson J."/>
            <person name="Wilson A."/>
            <person name="Yadav S."/>
            <person name="Young G."/>
            <person name="Yu Q."/>
            <person name="Zembek L."/>
            <person name="Zhong D."/>
            <person name="Zimmer A."/>
            <person name="Zwirko Z."/>
            <person name="Jaffe D.B."/>
            <person name="Alvarez P."/>
            <person name="Brockman W."/>
            <person name="Butler J."/>
            <person name="Chin C."/>
            <person name="Gnerre S."/>
            <person name="Grabherr M."/>
            <person name="Kleber M."/>
            <person name="Mauceli E."/>
            <person name="MacCallum I."/>
        </authorList>
    </citation>
    <scope>NUCLEOTIDE SEQUENCE [LARGE SCALE GENOMIC DNA]</scope>
    <source>
        <strain evidence="6">Tucson 15010-1051.87</strain>
    </source>
</reference>
<dbReference type="Pfam" id="PF00089">
    <property type="entry name" value="Trypsin"/>
    <property type="match status" value="1"/>
</dbReference>
<feature type="signal peptide" evidence="3">
    <location>
        <begin position="1"/>
        <end position="31"/>
    </location>
</feature>
<comment type="similarity">
    <text evidence="2">Belongs to the peptidase S1 family. CLIP subfamily.</text>
</comment>
<dbReference type="SUPFAM" id="SSF50494">
    <property type="entry name" value="Trypsin-like serine proteases"/>
    <property type="match status" value="1"/>
</dbReference>
<dbReference type="OrthoDB" id="7840639at2759"/>
<evidence type="ECO:0000256" key="2">
    <source>
        <dbReference type="ARBA" id="ARBA00024195"/>
    </source>
</evidence>
<dbReference type="HOGENOM" id="CLU_006842_10_0_1"/>
<sequence>MDAAQHVGNMKILGKLVVVLVGTLLSATASAELNCGNLEERLLFSKDKSTQPAEYPWMGVLFQRKGQSFENAGCNVVIVSESHVLTTASCVRDHYDHPEMIAVRLGIWNEKDEPDEKLVCNERGFCVPGPVQQPVAAITMHPQADKVTGDIDLAILRLSDRIKMTAHVQPLCLQPISEPASWINRYFHYGGFENSNYRKGKGLAMAISKNRCSRLSGKSSPSQNQFCAFPVERTVFYRGSAFMGMNIEKDVPRSFYLVGLLVKVVSEGGPTVFFIQDIKPWRRWIMENTR</sequence>
<dbReference type="InterPro" id="IPR051487">
    <property type="entry name" value="Ser/Thr_Proteases_Immune/Dev"/>
</dbReference>
<dbReference type="AlphaFoldDB" id="B4LWL0"/>
<dbReference type="EMBL" id="CH940650">
    <property type="protein sequence ID" value="EDW67675.1"/>
    <property type="molecule type" value="Genomic_DNA"/>
</dbReference>
<dbReference type="eggNOG" id="KOG3627">
    <property type="taxonomic scope" value="Eukaryota"/>
</dbReference>
<dbReference type="KEGG" id="dvi:6629909"/>
<evidence type="ECO:0000256" key="1">
    <source>
        <dbReference type="ARBA" id="ARBA00023157"/>
    </source>
</evidence>
<dbReference type="GO" id="GO:0006508">
    <property type="term" value="P:proteolysis"/>
    <property type="evidence" value="ECO:0007669"/>
    <property type="project" value="InterPro"/>
</dbReference>
<dbReference type="Proteomes" id="UP000008792">
    <property type="component" value="Unassembled WGS sequence"/>
</dbReference>
<dbReference type="Gene3D" id="2.40.10.10">
    <property type="entry name" value="Trypsin-like serine proteases"/>
    <property type="match status" value="1"/>
</dbReference>
<evidence type="ECO:0000313" key="6">
    <source>
        <dbReference type="Proteomes" id="UP000008792"/>
    </source>
</evidence>
<feature type="chain" id="PRO_5002813279" description="Peptidase S1 domain-containing protein" evidence="3">
    <location>
        <begin position="32"/>
        <end position="290"/>
    </location>
</feature>
<evidence type="ECO:0000256" key="3">
    <source>
        <dbReference type="SAM" id="SignalP"/>
    </source>
</evidence>
<gene>
    <name evidence="5" type="primary">Dvir\GJ24278</name>
    <name evidence="5" type="ORF">Dvir_GJ24278</name>
</gene>
<protein>
    <recommendedName>
        <fullName evidence="4">Peptidase S1 domain-containing protein</fullName>
    </recommendedName>
</protein>
<keyword evidence="6" id="KW-1185">Reference proteome</keyword>
<dbReference type="PANTHER" id="PTHR24256">
    <property type="entry name" value="TRYPTASE-RELATED"/>
    <property type="match status" value="1"/>
</dbReference>